<dbReference type="AlphaFoldDB" id="A0A4R5XHL8"/>
<organism evidence="1 2">
    <name type="scientific">Rickenella mellea</name>
    <dbReference type="NCBI Taxonomy" id="50990"/>
    <lineage>
        <taxon>Eukaryota</taxon>
        <taxon>Fungi</taxon>
        <taxon>Dikarya</taxon>
        <taxon>Basidiomycota</taxon>
        <taxon>Agaricomycotina</taxon>
        <taxon>Agaricomycetes</taxon>
        <taxon>Hymenochaetales</taxon>
        <taxon>Rickenellaceae</taxon>
        <taxon>Rickenella</taxon>
    </lineage>
</organism>
<evidence type="ECO:0008006" key="3">
    <source>
        <dbReference type="Google" id="ProtNLM"/>
    </source>
</evidence>
<dbReference type="EMBL" id="ML170156">
    <property type="protein sequence ID" value="TDL29946.1"/>
    <property type="molecule type" value="Genomic_DNA"/>
</dbReference>
<dbReference type="SUPFAM" id="SSF56112">
    <property type="entry name" value="Protein kinase-like (PK-like)"/>
    <property type="match status" value="1"/>
</dbReference>
<reference evidence="1 2" key="1">
    <citation type="submission" date="2018-06" db="EMBL/GenBank/DDBJ databases">
        <title>A transcriptomic atlas of mushroom development highlights an independent origin of complex multicellularity.</title>
        <authorList>
            <consortium name="DOE Joint Genome Institute"/>
            <person name="Krizsan K."/>
            <person name="Almasi E."/>
            <person name="Merenyi Z."/>
            <person name="Sahu N."/>
            <person name="Viragh M."/>
            <person name="Koszo T."/>
            <person name="Mondo S."/>
            <person name="Kiss B."/>
            <person name="Balint B."/>
            <person name="Kues U."/>
            <person name="Barry K."/>
            <person name="Hegedus J.C."/>
            <person name="Henrissat B."/>
            <person name="Johnson J."/>
            <person name="Lipzen A."/>
            <person name="Ohm R."/>
            <person name="Nagy I."/>
            <person name="Pangilinan J."/>
            <person name="Yan J."/>
            <person name="Xiong Y."/>
            <person name="Grigoriev I.V."/>
            <person name="Hibbett D.S."/>
            <person name="Nagy L.G."/>
        </authorList>
    </citation>
    <scope>NUCLEOTIDE SEQUENCE [LARGE SCALE GENOMIC DNA]</scope>
    <source>
        <strain evidence="1 2">SZMC22713</strain>
    </source>
</reference>
<dbReference type="VEuPathDB" id="FungiDB:BD410DRAFT_780452"/>
<dbReference type="Proteomes" id="UP000294933">
    <property type="component" value="Unassembled WGS sequence"/>
</dbReference>
<accession>A0A4R5XHL8</accession>
<name>A0A4R5XHL8_9AGAM</name>
<dbReference type="OrthoDB" id="4177236at2759"/>
<keyword evidence="2" id="KW-1185">Reference proteome</keyword>
<protein>
    <recommendedName>
        <fullName evidence="3">Protein kinase domain-containing protein</fullName>
    </recommendedName>
</protein>
<dbReference type="InterPro" id="IPR011009">
    <property type="entry name" value="Kinase-like_dom_sf"/>
</dbReference>
<evidence type="ECO:0000313" key="2">
    <source>
        <dbReference type="Proteomes" id="UP000294933"/>
    </source>
</evidence>
<gene>
    <name evidence="1" type="ORF">BD410DRAFT_780452</name>
</gene>
<proteinExistence type="predicted"/>
<sequence>MFKRSKIPMRFGEKRIFSNAVVKRAIDFEIEDERSAIDLVTERTTIPTPKILRTISHGAVRYIVMDYIEGRNLSQAWPELSEQEQSSVAWTLQ</sequence>
<evidence type="ECO:0000313" key="1">
    <source>
        <dbReference type="EMBL" id="TDL29946.1"/>
    </source>
</evidence>